<evidence type="ECO:0000259" key="4">
    <source>
        <dbReference type="SMART" id="SM00387"/>
    </source>
</evidence>
<dbReference type="InterPro" id="IPR036890">
    <property type="entry name" value="HATPase_C_sf"/>
</dbReference>
<feature type="domain" description="Histidine kinase/HSP90-like ATPase" evidence="4">
    <location>
        <begin position="552"/>
        <end position="638"/>
    </location>
</feature>
<dbReference type="PANTHER" id="PTHR24421:SF55">
    <property type="entry name" value="SENSOR HISTIDINE KINASE YDFH"/>
    <property type="match status" value="1"/>
</dbReference>
<proteinExistence type="predicted"/>
<organism evidence="5 6">
    <name type="scientific">Aurantiacibacter gangjinensis</name>
    <dbReference type="NCBI Taxonomy" id="502682"/>
    <lineage>
        <taxon>Bacteria</taxon>
        <taxon>Pseudomonadati</taxon>
        <taxon>Pseudomonadota</taxon>
        <taxon>Alphaproteobacteria</taxon>
        <taxon>Sphingomonadales</taxon>
        <taxon>Erythrobacteraceae</taxon>
        <taxon>Aurantiacibacter</taxon>
    </lineage>
</organism>
<comment type="caution">
    <text evidence="5">The sequence shown here is derived from an EMBL/GenBank/DDBJ whole genome shotgun (WGS) entry which is preliminary data.</text>
</comment>
<dbReference type="EMBL" id="LBHC01000002">
    <property type="protein sequence ID" value="KLE31893.1"/>
    <property type="molecule type" value="Genomic_DNA"/>
</dbReference>
<dbReference type="SUPFAM" id="SSF55874">
    <property type="entry name" value="ATPase domain of HSP90 chaperone/DNA topoisomerase II/histidine kinase"/>
    <property type="match status" value="1"/>
</dbReference>
<dbReference type="STRING" id="502682.BMF35_a1117"/>
<dbReference type="GO" id="GO:0016301">
    <property type="term" value="F:kinase activity"/>
    <property type="evidence" value="ECO:0007669"/>
    <property type="project" value="UniProtKB-KW"/>
</dbReference>
<dbReference type="PANTHER" id="PTHR24421">
    <property type="entry name" value="NITRATE/NITRITE SENSOR PROTEIN NARX-RELATED"/>
    <property type="match status" value="1"/>
</dbReference>
<protein>
    <recommendedName>
        <fullName evidence="4">Histidine kinase/HSP90-like ATPase domain-containing protein</fullName>
    </recommendedName>
</protein>
<dbReference type="Gene3D" id="3.30.565.10">
    <property type="entry name" value="Histidine kinase-like ATPase, C-terminal domain"/>
    <property type="match status" value="1"/>
</dbReference>
<evidence type="ECO:0000256" key="2">
    <source>
        <dbReference type="ARBA" id="ARBA00022777"/>
    </source>
</evidence>
<keyword evidence="6" id="KW-1185">Reference proteome</keyword>
<accession>A0A0G9MRE7</accession>
<dbReference type="AlphaFoldDB" id="A0A0G9MRE7"/>
<dbReference type="CDD" id="cd16917">
    <property type="entry name" value="HATPase_UhpB-NarQ-NarX-like"/>
    <property type="match status" value="1"/>
</dbReference>
<name>A0A0G9MRE7_9SPHN</name>
<evidence type="ECO:0000256" key="1">
    <source>
        <dbReference type="ARBA" id="ARBA00022679"/>
    </source>
</evidence>
<reference evidence="5 6" key="1">
    <citation type="submission" date="2015-04" db="EMBL/GenBank/DDBJ databases">
        <title>The draft genome sequence of Erythrobacr gangjinensis K7-2.</title>
        <authorList>
            <person name="Zhuang L."/>
            <person name="Liu Y."/>
            <person name="Shao Z."/>
        </authorList>
    </citation>
    <scope>NUCLEOTIDE SEQUENCE [LARGE SCALE GENOMIC DNA]</scope>
    <source>
        <strain evidence="5 6">K7-2</strain>
    </source>
</reference>
<gene>
    <name evidence="5" type="ORF">AAW01_10585</name>
</gene>
<evidence type="ECO:0000256" key="3">
    <source>
        <dbReference type="ARBA" id="ARBA00023012"/>
    </source>
</evidence>
<dbReference type="PATRIC" id="fig|502682.8.peg.2154"/>
<dbReference type="OrthoDB" id="9797605at2"/>
<dbReference type="SMART" id="SM00387">
    <property type="entry name" value="HATPase_c"/>
    <property type="match status" value="1"/>
</dbReference>
<evidence type="ECO:0000313" key="5">
    <source>
        <dbReference type="EMBL" id="KLE31893.1"/>
    </source>
</evidence>
<dbReference type="KEGG" id="egn:BMF35_a1117"/>
<keyword evidence="2" id="KW-0418">Kinase</keyword>
<dbReference type="Proteomes" id="UP000053070">
    <property type="component" value="Unassembled WGS sequence"/>
</dbReference>
<keyword evidence="3" id="KW-0902">Two-component regulatory system</keyword>
<sequence length="645" mass="70122">MLRQSRLPYLGQMVGISFYRFRAKVGADARWREWPHLLLAIGVVQAAYWLLIAPAFYPVPRPAEQFAIERVEIAQLETAGAAGLSQASFEKTALPVDLCCESALYAFRLTFQVDTVPADGLGEVSHAHADNVFTYVNGELAFGRGSVEPGLSTMHSYAERPVRRIPPALLREGTNTITYVAAAGAGGHGIYVHDPVIGPYKPVYETQQMQAFLRDEYLVASVTIGLSVGLIALLGWLRSGRNPFLFWMGMLSGSWGLSLLMMMTDAPPLAAGPWIHLNSVVGMVIPLAGVNLANNWGPRSIPRLLPASLAIWVAAITASSILIAERGMGGPAEWVLFATTALYAFIYSALIVWNLPAIGRERHWEAAVFLLLATIAVAMAVWQIFGTGTGMPTNYAVPILLLALVAAFVARNIRLFRSAEDIAGLLKVKLDERTAELGAAHAREKTLLREQAHQEERRRIMADMHDGMGSNLMSMLLSARRGNAEPEAVARGLQSAIDEMRLMIDSMDSVGESLGAALVLFRERAQSRVTDAGFAFAWHQPSDTTLPLLQPRPVLQVFRVLQEAVTNALKHSDGDTITVDVASRSIAVRDNGSSVGKVRAGGRGLENMAARAEMIGGEFTLQRECDWTVARIQLPDSTLGDKTDG</sequence>
<dbReference type="InterPro" id="IPR003594">
    <property type="entry name" value="HATPase_dom"/>
</dbReference>
<dbReference type="RefSeq" id="WP_047007244.1">
    <property type="nucleotide sequence ID" value="NZ_CP018097.1"/>
</dbReference>
<dbReference type="Gene3D" id="1.20.5.1930">
    <property type="match status" value="1"/>
</dbReference>
<keyword evidence="1" id="KW-0808">Transferase</keyword>
<evidence type="ECO:0000313" key="6">
    <source>
        <dbReference type="Proteomes" id="UP000053070"/>
    </source>
</evidence>
<dbReference type="InterPro" id="IPR050482">
    <property type="entry name" value="Sensor_HK_TwoCompSys"/>
</dbReference>
<dbReference type="GO" id="GO:0000160">
    <property type="term" value="P:phosphorelay signal transduction system"/>
    <property type="evidence" value="ECO:0007669"/>
    <property type="project" value="UniProtKB-KW"/>
</dbReference>